<proteinExistence type="predicted"/>
<dbReference type="AlphaFoldDB" id="A0A6N7LUU7"/>
<dbReference type="Pfam" id="PF00482">
    <property type="entry name" value="T2SSF"/>
    <property type="match status" value="1"/>
</dbReference>
<dbReference type="PANTHER" id="PTHR35007">
    <property type="entry name" value="INTEGRAL MEMBRANE PROTEIN-RELATED"/>
    <property type="match status" value="1"/>
</dbReference>
<keyword evidence="2" id="KW-1003">Cell membrane</keyword>
<dbReference type="InterPro" id="IPR018076">
    <property type="entry name" value="T2SS_GspF_dom"/>
</dbReference>
<feature type="transmembrane region" description="Helical" evidence="6">
    <location>
        <begin position="6"/>
        <end position="28"/>
    </location>
</feature>
<evidence type="ECO:0000256" key="6">
    <source>
        <dbReference type="SAM" id="Phobius"/>
    </source>
</evidence>
<dbReference type="Gene3D" id="1.20.81.30">
    <property type="entry name" value="Type II secretion system (T2SS), domain F"/>
    <property type="match status" value="1"/>
</dbReference>
<evidence type="ECO:0000259" key="7">
    <source>
        <dbReference type="Pfam" id="PF00482"/>
    </source>
</evidence>
<dbReference type="EMBL" id="WIRE01000001">
    <property type="protein sequence ID" value="MQX52984.1"/>
    <property type="molecule type" value="Genomic_DNA"/>
</dbReference>
<comment type="subcellular location">
    <subcellularLocation>
        <location evidence="1">Cell membrane</location>
        <topology evidence="1">Multi-pass membrane protein</topology>
    </subcellularLocation>
</comment>
<name>A0A6N7LUU7_9GAMM</name>
<keyword evidence="9" id="KW-1185">Reference proteome</keyword>
<keyword evidence="5 6" id="KW-0472">Membrane</keyword>
<organism evidence="8 9">
    <name type="scientific">Alcanivorax sediminis</name>
    <dbReference type="NCBI Taxonomy" id="2663008"/>
    <lineage>
        <taxon>Bacteria</taxon>
        <taxon>Pseudomonadati</taxon>
        <taxon>Pseudomonadota</taxon>
        <taxon>Gammaproteobacteria</taxon>
        <taxon>Oceanospirillales</taxon>
        <taxon>Alcanivoracaceae</taxon>
        <taxon>Alcanivorax</taxon>
    </lineage>
</organism>
<evidence type="ECO:0000256" key="3">
    <source>
        <dbReference type="ARBA" id="ARBA00022692"/>
    </source>
</evidence>
<feature type="transmembrane region" description="Helical" evidence="6">
    <location>
        <begin position="97"/>
        <end position="116"/>
    </location>
</feature>
<sequence length="328" mass="36601">MLNESTIVISIIAFLAVVGGIEGFYLLYRSMNVERTKAVSRRLRSLSASGMSNEEAMNLLRRRMFSEVPVINRLLSAFPRSHALDRMLIQSGVDLTVSRYILIQLALVVTFFILLWLVLGAIWFVSLPIALVAGFYLPYMYVQGKTRERSSAISAQLPDALDYLARALRAGNPFSAAMRQASLEMNDPIAIEFATTFDELNFGMDLEDALEHLSQRTRSEEMRYFITAVLIQKTTGGNLAEVMNRLSGVMRARARTMREIRVLAAEMKLSANVLIGLPFIVAGALVVMNPGYLNILVQSTMGFIVIGAQLALMLTGYVIIQRMVNFRV</sequence>
<dbReference type="InterPro" id="IPR042094">
    <property type="entry name" value="T2SS_GspF_sf"/>
</dbReference>
<dbReference type="Proteomes" id="UP000469421">
    <property type="component" value="Unassembled WGS sequence"/>
</dbReference>
<gene>
    <name evidence="8" type="ORF">GFN93_06955</name>
</gene>
<feature type="transmembrane region" description="Helical" evidence="6">
    <location>
        <begin position="269"/>
        <end position="288"/>
    </location>
</feature>
<reference evidence="8 9" key="1">
    <citation type="submission" date="2019-10" db="EMBL/GenBank/DDBJ databases">
        <title>Alcanivorax sp.PA15-N-34 draft genome sequence.</title>
        <authorList>
            <person name="Liao X."/>
            <person name="Shao Z."/>
        </authorList>
    </citation>
    <scope>NUCLEOTIDE SEQUENCE [LARGE SCALE GENOMIC DNA]</scope>
    <source>
        <strain evidence="8 9">PA15-N-34</strain>
    </source>
</reference>
<evidence type="ECO:0000313" key="8">
    <source>
        <dbReference type="EMBL" id="MQX52984.1"/>
    </source>
</evidence>
<dbReference type="GO" id="GO:0005886">
    <property type="term" value="C:plasma membrane"/>
    <property type="evidence" value="ECO:0007669"/>
    <property type="project" value="UniProtKB-SubCell"/>
</dbReference>
<evidence type="ECO:0000256" key="4">
    <source>
        <dbReference type="ARBA" id="ARBA00022989"/>
    </source>
</evidence>
<feature type="transmembrane region" description="Helical" evidence="6">
    <location>
        <begin position="122"/>
        <end position="142"/>
    </location>
</feature>
<keyword evidence="3 6" id="KW-0812">Transmembrane</keyword>
<protein>
    <submittedName>
        <fullName evidence="8">Pilus assembly protein TadB</fullName>
    </submittedName>
</protein>
<dbReference type="PANTHER" id="PTHR35007:SF1">
    <property type="entry name" value="PILUS ASSEMBLY PROTEIN"/>
    <property type="match status" value="1"/>
</dbReference>
<dbReference type="RefSeq" id="WP_153500041.1">
    <property type="nucleotide sequence ID" value="NZ_WIRE01000001.1"/>
</dbReference>
<evidence type="ECO:0000256" key="2">
    <source>
        <dbReference type="ARBA" id="ARBA00022475"/>
    </source>
</evidence>
<evidence type="ECO:0000313" key="9">
    <source>
        <dbReference type="Proteomes" id="UP000469421"/>
    </source>
</evidence>
<keyword evidence="4 6" id="KW-1133">Transmembrane helix</keyword>
<evidence type="ECO:0000256" key="5">
    <source>
        <dbReference type="ARBA" id="ARBA00023136"/>
    </source>
</evidence>
<accession>A0A6N7LUU7</accession>
<feature type="transmembrane region" description="Helical" evidence="6">
    <location>
        <begin position="300"/>
        <end position="320"/>
    </location>
</feature>
<feature type="domain" description="Type II secretion system protein GspF" evidence="7">
    <location>
        <begin position="161"/>
        <end position="286"/>
    </location>
</feature>
<evidence type="ECO:0000256" key="1">
    <source>
        <dbReference type="ARBA" id="ARBA00004651"/>
    </source>
</evidence>
<comment type="caution">
    <text evidence="8">The sequence shown here is derived from an EMBL/GenBank/DDBJ whole genome shotgun (WGS) entry which is preliminary data.</text>
</comment>